<dbReference type="InterPro" id="IPR046342">
    <property type="entry name" value="CBS_dom_sf"/>
</dbReference>
<keyword evidence="4" id="KW-0677">Repeat</keyword>
<keyword evidence="6 14" id="KW-1133">Transmembrane helix</keyword>
<evidence type="ECO:0008006" key="17">
    <source>
        <dbReference type="Google" id="ProtNLM"/>
    </source>
</evidence>
<evidence type="ECO:0000256" key="9">
    <source>
        <dbReference type="ARBA" id="ARBA00023136"/>
    </source>
</evidence>
<dbReference type="GO" id="GO:0005247">
    <property type="term" value="F:voltage-gated chloride channel activity"/>
    <property type="evidence" value="ECO:0007669"/>
    <property type="project" value="TreeGrafter"/>
</dbReference>
<feature type="transmembrane region" description="Helical" evidence="14">
    <location>
        <begin position="144"/>
        <end position="165"/>
    </location>
</feature>
<dbReference type="AlphaFoldDB" id="A0AAE1E7N0"/>
<feature type="transmembrane region" description="Helical" evidence="14">
    <location>
        <begin position="546"/>
        <end position="574"/>
    </location>
</feature>
<evidence type="ECO:0000256" key="12">
    <source>
        <dbReference type="ARBA" id="ARBA00023303"/>
    </source>
</evidence>
<reference evidence="15" key="1">
    <citation type="journal article" date="2023" name="G3 (Bethesda)">
        <title>A reference genome for the long-term kleptoplast-retaining sea slug Elysia crispata morphotype clarki.</title>
        <authorList>
            <person name="Eastman K.E."/>
            <person name="Pendleton A.L."/>
            <person name="Shaikh M.A."/>
            <person name="Suttiyut T."/>
            <person name="Ogas R."/>
            <person name="Tomko P."/>
            <person name="Gavelis G."/>
            <person name="Widhalm J.R."/>
            <person name="Wisecaver J.H."/>
        </authorList>
    </citation>
    <scope>NUCLEOTIDE SEQUENCE</scope>
    <source>
        <strain evidence="15">ECLA1</strain>
    </source>
</reference>
<evidence type="ECO:0000256" key="11">
    <source>
        <dbReference type="ARBA" id="ARBA00023214"/>
    </source>
</evidence>
<evidence type="ECO:0000256" key="7">
    <source>
        <dbReference type="ARBA" id="ARBA00023065"/>
    </source>
</evidence>
<feature type="transmembrane region" description="Helical" evidence="14">
    <location>
        <begin position="261"/>
        <end position="281"/>
    </location>
</feature>
<feature type="region of interest" description="Disordered" evidence="13">
    <location>
        <begin position="703"/>
        <end position="747"/>
    </location>
</feature>
<accession>A0AAE1E7N0</accession>
<dbReference type="Proteomes" id="UP001283361">
    <property type="component" value="Unassembled WGS sequence"/>
</dbReference>
<dbReference type="FunFam" id="3.10.580.10:FF:000032">
    <property type="entry name" value="Chloride channel protein"/>
    <property type="match status" value="1"/>
</dbReference>
<keyword evidence="7" id="KW-0406">Ion transport</keyword>
<name>A0AAE1E7N0_9GAST</name>
<dbReference type="CDD" id="cd03683">
    <property type="entry name" value="ClC_1_like"/>
    <property type="match status" value="1"/>
</dbReference>
<feature type="transmembrane region" description="Helical" evidence="14">
    <location>
        <begin position="328"/>
        <end position="349"/>
    </location>
</feature>
<evidence type="ECO:0000256" key="4">
    <source>
        <dbReference type="ARBA" id="ARBA00022737"/>
    </source>
</evidence>
<dbReference type="Pfam" id="PF00654">
    <property type="entry name" value="Voltage_CLC"/>
    <property type="match status" value="1"/>
</dbReference>
<proteinExistence type="predicted"/>
<evidence type="ECO:0000256" key="14">
    <source>
        <dbReference type="SAM" id="Phobius"/>
    </source>
</evidence>
<dbReference type="InterPro" id="IPR050970">
    <property type="entry name" value="Cl_channel_volt-gated"/>
</dbReference>
<feature type="transmembrane region" description="Helical" evidence="14">
    <location>
        <begin position="580"/>
        <end position="600"/>
    </location>
</feature>
<comment type="subcellular location">
    <subcellularLocation>
        <location evidence="1">Membrane</location>
        <topology evidence="1">Multi-pass membrane protein</topology>
    </subcellularLocation>
</comment>
<feature type="transmembrane region" description="Helical" evidence="14">
    <location>
        <begin position="506"/>
        <end position="525"/>
    </location>
</feature>
<feature type="transmembrane region" description="Helical" evidence="14">
    <location>
        <begin position="370"/>
        <end position="393"/>
    </location>
</feature>
<keyword evidence="16" id="KW-1185">Reference proteome</keyword>
<evidence type="ECO:0000256" key="13">
    <source>
        <dbReference type="SAM" id="MobiDB-lite"/>
    </source>
</evidence>
<dbReference type="InterPro" id="IPR014743">
    <property type="entry name" value="Cl-channel_core"/>
</dbReference>
<evidence type="ECO:0000256" key="1">
    <source>
        <dbReference type="ARBA" id="ARBA00004141"/>
    </source>
</evidence>
<evidence type="ECO:0000313" key="15">
    <source>
        <dbReference type="EMBL" id="KAK3795913.1"/>
    </source>
</evidence>
<keyword evidence="2" id="KW-0813">Transport</keyword>
<organism evidence="15 16">
    <name type="scientific">Elysia crispata</name>
    <name type="common">lettuce slug</name>
    <dbReference type="NCBI Taxonomy" id="231223"/>
    <lineage>
        <taxon>Eukaryota</taxon>
        <taxon>Metazoa</taxon>
        <taxon>Spiralia</taxon>
        <taxon>Lophotrochozoa</taxon>
        <taxon>Mollusca</taxon>
        <taxon>Gastropoda</taxon>
        <taxon>Heterobranchia</taxon>
        <taxon>Euthyneura</taxon>
        <taxon>Panpulmonata</taxon>
        <taxon>Sacoglossa</taxon>
        <taxon>Placobranchoidea</taxon>
        <taxon>Plakobranchidae</taxon>
        <taxon>Elysia</taxon>
    </lineage>
</organism>
<keyword evidence="8" id="KW-0129">CBS domain</keyword>
<dbReference type="SUPFAM" id="SSF81340">
    <property type="entry name" value="Clc chloride channel"/>
    <property type="match status" value="1"/>
</dbReference>
<feature type="transmembrane region" description="Helical" evidence="14">
    <location>
        <begin position="483"/>
        <end position="500"/>
    </location>
</feature>
<dbReference type="PANTHER" id="PTHR45720:SF10">
    <property type="entry name" value="CHLORIDE CHANNEL PROTEIN 2"/>
    <property type="match status" value="1"/>
</dbReference>
<feature type="region of interest" description="Disordered" evidence="13">
    <location>
        <begin position="993"/>
        <end position="1030"/>
    </location>
</feature>
<gene>
    <name evidence="15" type="ORF">RRG08_040708</name>
</gene>
<feature type="transmembrane region" description="Helical" evidence="14">
    <location>
        <begin position="417"/>
        <end position="440"/>
    </location>
</feature>
<dbReference type="Gene3D" id="3.10.580.10">
    <property type="entry name" value="CBS-domain"/>
    <property type="match status" value="2"/>
</dbReference>
<evidence type="ECO:0000313" key="16">
    <source>
        <dbReference type="Proteomes" id="UP001283361"/>
    </source>
</evidence>
<dbReference type="Gene3D" id="1.10.3080.10">
    <property type="entry name" value="Clc chloride channel"/>
    <property type="match status" value="1"/>
</dbReference>
<dbReference type="InterPro" id="IPR001807">
    <property type="entry name" value="ClC"/>
</dbReference>
<dbReference type="PANTHER" id="PTHR45720">
    <property type="entry name" value="CHLORIDE CHANNEL PROTEIN 2"/>
    <property type="match status" value="1"/>
</dbReference>
<keyword evidence="5" id="KW-0851">Voltage-gated channel</keyword>
<keyword evidence="9 14" id="KW-0472">Membrane</keyword>
<keyword evidence="10" id="KW-0869">Chloride channel</keyword>
<dbReference type="EMBL" id="JAWDGP010000969">
    <property type="protein sequence ID" value="KAK3795913.1"/>
    <property type="molecule type" value="Genomic_DNA"/>
</dbReference>
<dbReference type="FunFam" id="1.10.3080.10:FF:000003">
    <property type="entry name" value="Chloride channel 2"/>
    <property type="match status" value="1"/>
</dbReference>
<evidence type="ECO:0000256" key="3">
    <source>
        <dbReference type="ARBA" id="ARBA00022692"/>
    </source>
</evidence>
<keyword evidence="3 14" id="KW-0812">Transmembrane</keyword>
<comment type="caution">
    <text evidence="15">The sequence shown here is derived from an EMBL/GenBank/DDBJ whole genome shotgun (WGS) entry which is preliminary data.</text>
</comment>
<evidence type="ECO:0000256" key="8">
    <source>
        <dbReference type="ARBA" id="ARBA00023122"/>
    </source>
</evidence>
<evidence type="ECO:0000256" key="5">
    <source>
        <dbReference type="ARBA" id="ARBA00022882"/>
    </source>
</evidence>
<feature type="transmembrane region" description="Helical" evidence="14">
    <location>
        <begin position="293"/>
        <end position="316"/>
    </location>
</feature>
<feature type="transmembrane region" description="Helical" evidence="14">
    <location>
        <begin position="185"/>
        <end position="208"/>
    </location>
</feature>
<sequence>MRACELKQATPRDGREGLDSFLLTRNFMCLFRYGTYSVLNQCNFKLLDECLITRKDNSGFNMATEKSFGYEQTLLYGNYTKDLGSFAKFEAARHLDHRDGGAQGDADQGIYKKRRFKKLNTFWTFIRRCGEVRDAIFLKVGEDWIFLTILGVVMAFLSFTMDFIIEKCQEAKFWLYEELQFSVGLQYVAWVSYSMLFILFAVGFTHLVSPQAIGSGIPEMKTILRGVVLKEYLTFKTLIAKVVGLCSSLGSTLPFGKEGPFVHVASIVATLLSKAIGSFRGIYENESRRSEMLAAACAVGVAGTFAAPIGGVLFSIEVTATYFAVRNYWRGFFSAVCGALVFRLMAFWFKDEETITALFRTNLRTEFPFDALELFAFAAIGVACGFGGALFILTHRNIILFTRRHKKLSRFLQKNRFIYPSIITFIIASLTFPPGLGQFFGGELTGKMAIDELFSNITWTTGQAEDMEDEAILRHWRHPLTNVYVTLVLNIIMNFLMAVFANTLPIPAGVFVPVFTIGAAFGRLVGESMAAWFPKGIPSGDHIRKIVPGGYAVVGAASMSGSVTRTISTAVIVFEVTGQISHVLPAVIAVLIANAVANIFQPSFYDSIIKLKKLPYLPDIVSAKSKAWLLYVEDFMVTETKFIAFDATYKDLQELIMTTRHRSYPLVDSKSSMILLGSVQRFELERLLLVHLSKEQKVLWSWSGHTSNNGRNADSDSSSSTSRGSSPTKQQIHSAEPVTAGGDSASDKPVINNVALAGNGATGPGIGVPVTGPRFRVTRVNETEIGTKKQDEPDGNGEAIPMKLLSVPTQRTYFHGTKDSQSNYFTVHAPLRSILKKSSSGSKLSRAHSTGDLQEDMNNFYRKLAKQRKESIVEDMPYIIKKGSMPNINKKVKMSQPTPTKISHLPVEDQEAWELKQLLYPIDWEGVQIDPAPFQLVERTSLHKVHSLFSLLGLNHAFVTNTGRLVGVVGLKELRTAVQGQIELQENGRRVLAPPELSSPSATGRVAMGGWRNQDIDEDGEEEAMAPIDDTQLEVIKQSGTSGPMLRLHSVKSSTDA</sequence>
<dbReference type="GO" id="GO:0034707">
    <property type="term" value="C:chloride channel complex"/>
    <property type="evidence" value="ECO:0007669"/>
    <property type="project" value="UniProtKB-KW"/>
</dbReference>
<dbReference type="PRINTS" id="PR00762">
    <property type="entry name" value="CLCHANNEL"/>
</dbReference>
<protein>
    <recommendedName>
        <fullName evidence="17">Chloride channel protein</fullName>
    </recommendedName>
</protein>
<evidence type="ECO:0000256" key="10">
    <source>
        <dbReference type="ARBA" id="ARBA00023173"/>
    </source>
</evidence>
<keyword evidence="12" id="KW-0407">Ion channel</keyword>
<dbReference type="SUPFAM" id="SSF54631">
    <property type="entry name" value="CBS-domain pair"/>
    <property type="match status" value="1"/>
</dbReference>
<evidence type="ECO:0000256" key="2">
    <source>
        <dbReference type="ARBA" id="ARBA00022448"/>
    </source>
</evidence>
<dbReference type="GO" id="GO:0005886">
    <property type="term" value="C:plasma membrane"/>
    <property type="evidence" value="ECO:0007669"/>
    <property type="project" value="TreeGrafter"/>
</dbReference>
<feature type="compositionally biased region" description="Low complexity" evidence="13">
    <location>
        <begin position="707"/>
        <end position="726"/>
    </location>
</feature>
<keyword evidence="11" id="KW-0868">Chloride</keyword>
<evidence type="ECO:0000256" key="6">
    <source>
        <dbReference type="ARBA" id="ARBA00022989"/>
    </source>
</evidence>